<dbReference type="RefSeq" id="WP_342791315.1">
    <property type="nucleotide sequence ID" value="NZ_VNHS01000006.1"/>
</dbReference>
<dbReference type="PANTHER" id="PTHR30146:SF148">
    <property type="entry name" value="HTH-TYPE TRANSCRIPTIONAL REPRESSOR PURR-RELATED"/>
    <property type="match status" value="1"/>
</dbReference>
<evidence type="ECO:0000256" key="2">
    <source>
        <dbReference type="ARBA" id="ARBA00023015"/>
    </source>
</evidence>
<organism evidence="6 7">
    <name type="scientific">Paenibacillus methanolicus</name>
    <dbReference type="NCBI Taxonomy" id="582686"/>
    <lineage>
        <taxon>Bacteria</taxon>
        <taxon>Bacillati</taxon>
        <taxon>Bacillota</taxon>
        <taxon>Bacilli</taxon>
        <taxon>Bacillales</taxon>
        <taxon>Paenibacillaceae</taxon>
        <taxon>Paenibacillus</taxon>
    </lineage>
</organism>
<dbReference type="Pfam" id="PF00356">
    <property type="entry name" value="LacI"/>
    <property type="match status" value="1"/>
</dbReference>
<sequence length="335" mass="36934">MMVTIYDIAKQAGCSAMTVSRVINNTGRISDETRQRVLDIMKEMNYVPNAMARSLVKQESRILSLLITDITNPFYTSLARGAEDAARELGYRLLLANSDEELAKEKEYIDTVLSARVDGVLFAPAGDASLPNLKRLRKQNLPFVLIDREVPGIECDMVLGDSKEGAKRLTSHLIEQGHARIALLGGSRGVSTARARQAGYEETLQLSGLPYREEYVAESHYRAGEIARHVKRLMALPEPPTALFAANNFLALGAIRALRDQGLRVPEDVAVVCFDELEAGFVLDPFMTVAAQPAYDFGVLGIRLLVDRIQGKAAEDWRRVVLPPTVHLRRSSGGT</sequence>
<evidence type="ECO:0000313" key="6">
    <source>
        <dbReference type="EMBL" id="TYP73935.1"/>
    </source>
</evidence>
<dbReference type="Pfam" id="PF00532">
    <property type="entry name" value="Peripla_BP_1"/>
    <property type="match status" value="1"/>
</dbReference>
<evidence type="ECO:0000256" key="1">
    <source>
        <dbReference type="ARBA" id="ARBA00022491"/>
    </source>
</evidence>
<dbReference type="SUPFAM" id="SSF47413">
    <property type="entry name" value="lambda repressor-like DNA-binding domains"/>
    <property type="match status" value="1"/>
</dbReference>
<proteinExistence type="predicted"/>
<dbReference type="InterPro" id="IPR000843">
    <property type="entry name" value="HTH_LacI"/>
</dbReference>
<dbReference type="AlphaFoldDB" id="A0A5S5C3D4"/>
<keyword evidence="1" id="KW-0678">Repressor</keyword>
<dbReference type="InterPro" id="IPR028082">
    <property type="entry name" value="Peripla_BP_I"/>
</dbReference>
<dbReference type="PANTHER" id="PTHR30146">
    <property type="entry name" value="LACI-RELATED TRANSCRIPTIONAL REPRESSOR"/>
    <property type="match status" value="1"/>
</dbReference>
<keyword evidence="2" id="KW-0805">Transcription regulation</keyword>
<accession>A0A5S5C3D4</accession>
<dbReference type="CDD" id="cd01392">
    <property type="entry name" value="HTH_LacI"/>
    <property type="match status" value="1"/>
</dbReference>
<dbReference type="GO" id="GO:0000976">
    <property type="term" value="F:transcription cis-regulatory region binding"/>
    <property type="evidence" value="ECO:0007669"/>
    <property type="project" value="TreeGrafter"/>
</dbReference>
<reference evidence="6 7" key="1">
    <citation type="submission" date="2019-07" db="EMBL/GenBank/DDBJ databases">
        <title>Genomic Encyclopedia of Type Strains, Phase III (KMG-III): the genomes of soil and plant-associated and newly described type strains.</title>
        <authorList>
            <person name="Whitman W."/>
        </authorList>
    </citation>
    <scope>NUCLEOTIDE SEQUENCE [LARGE SCALE GENOMIC DNA]</scope>
    <source>
        <strain evidence="6 7">BL24</strain>
    </source>
</reference>
<protein>
    <submittedName>
        <fullName evidence="6">LacI family transcriptional regulator</fullName>
    </submittedName>
</protein>
<comment type="caution">
    <text evidence="6">The sequence shown here is derived from an EMBL/GenBank/DDBJ whole genome shotgun (WGS) entry which is preliminary data.</text>
</comment>
<evidence type="ECO:0000259" key="5">
    <source>
        <dbReference type="PROSITE" id="PS50932"/>
    </source>
</evidence>
<feature type="domain" description="HTH lacI-type" evidence="5">
    <location>
        <begin position="3"/>
        <end position="57"/>
    </location>
</feature>
<dbReference type="InterPro" id="IPR001761">
    <property type="entry name" value="Peripla_BP/Lac1_sug-bd_dom"/>
</dbReference>
<dbReference type="PROSITE" id="PS50932">
    <property type="entry name" value="HTH_LACI_2"/>
    <property type="match status" value="1"/>
</dbReference>
<dbReference type="GO" id="GO:0003700">
    <property type="term" value="F:DNA-binding transcription factor activity"/>
    <property type="evidence" value="ECO:0007669"/>
    <property type="project" value="TreeGrafter"/>
</dbReference>
<dbReference type="InterPro" id="IPR010982">
    <property type="entry name" value="Lambda_DNA-bd_dom_sf"/>
</dbReference>
<evidence type="ECO:0000313" key="7">
    <source>
        <dbReference type="Proteomes" id="UP000323257"/>
    </source>
</evidence>
<dbReference type="EMBL" id="VNHS01000006">
    <property type="protein sequence ID" value="TYP73935.1"/>
    <property type="molecule type" value="Genomic_DNA"/>
</dbReference>
<evidence type="ECO:0000256" key="4">
    <source>
        <dbReference type="ARBA" id="ARBA00023163"/>
    </source>
</evidence>
<dbReference type="Gene3D" id="3.40.50.2300">
    <property type="match status" value="2"/>
</dbReference>
<keyword evidence="4" id="KW-0804">Transcription</keyword>
<dbReference type="SUPFAM" id="SSF53822">
    <property type="entry name" value="Periplasmic binding protein-like I"/>
    <property type="match status" value="1"/>
</dbReference>
<name>A0A5S5C3D4_9BACL</name>
<keyword evidence="7" id="KW-1185">Reference proteome</keyword>
<dbReference type="SMART" id="SM00354">
    <property type="entry name" value="HTH_LACI"/>
    <property type="match status" value="1"/>
</dbReference>
<keyword evidence="3" id="KW-0238">DNA-binding</keyword>
<dbReference type="Proteomes" id="UP000323257">
    <property type="component" value="Unassembled WGS sequence"/>
</dbReference>
<evidence type="ECO:0000256" key="3">
    <source>
        <dbReference type="ARBA" id="ARBA00023125"/>
    </source>
</evidence>
<gene>
    <name evidence="6" type="ORF">BCM02_106214</name>
</gene>
<dbReference type="Gene3D" id="1.10.260.40">
    <property type="entry name" value="lambda repressor-like DNA-binding domains"/>
    <property type="match status" value="1"/>
</dbReference>